<accession>A0ABT3ZY73</accession>
<dbReference type="RefSeq" id="WP_267533237.1">
    <property type="nucleotide sequence ID" value="NZ_JAPNKA010000001.1"/>
</dbReference>
<protein>
    <submittedName>
        <fullName evidence="2">Uncharacterized protein</fullName>
    </submittedName>
</protein>
<feature type="transmembrane region" description="Helical" evidence="1">
    <location>
        <begin position="60"/>
        <end position="81"/>
    </location>
</feature>
<name>A0ABT3ZY73_9BACT</name>
<keyword evidence="1" id="KW-0812">Transmembrane</keyword>
<keyword evidence="3" id="KW-1185">Reference proteome</keyword>
<organism evidence="2 3">
    <name type="scientific">Archangium lansingense</name>
    <dbReference type="NCBI Taxonomy" id="2995310"/>
    <lineage>
        <taxon>Bacteria</taxon>
        <taxon>Pseudomonadati</taxon>
        <taxon>Myxococcota</taxon>
        <taxon>Myxococcia</taxon>
        <taxon>Myxococcales</taxon>
        <taxon>Cystobacterineae</taxon>
        <taxon>Archangiaceae</taxon>
        <taxon>Archangium</taxon>
    </lineage>
</organism>
<keyword evidence="1" id="KW-1133">Transmembrane helix</keyword>
<gene>
    <name evidence="2" type="ORF">OV287_07160</name>
</gene>
<dbReference type="Proteomes" id="UP001207654">
    <property type="component" value="Unassembled WGS sequence"/>
</dbReference>
<keyword evidence="1" id="KW-0472">Membrane</keyword>
<evidence type="ECO:0000313" key="2">
    <source>
        <dbReference type="EMBL" id="MCY1074261.1"/>
    </source>
</evidence>
<feature type="transmembrane region" description="Helical" evidence="1">
    <location>
        <begin position="17"/>
        <end position="36"/>
    </location>
</feature>
<sequence length="169" mass="19284">MNAIALPAGAQRRPFSLYARVLATQILYIAPLLWLLELSQNQAWKAVNGTYGWVYPDSPYGWFSFGSMVLWAGSVFLMWTLHYYWFHPKGMKLWTRVAIASVVCWVGEWVGGFMAVELTGKHLHVWPGTTLVYVSFPAIFFWVSNVIIYHLLTAYVIDLTPDYDAPADV</sequence>
<feature type="transmembrane region" description="Helical" evidence="1">
    <location>
        <begin position="93"/>
        <end position="111"/>
    </location>
</feature>
<evidence type="ECO:0000256" key="1">
    <source>
        <dbReference type="SAM" id="Phobius"/>
    </source>
</evidence>
<evidence type="ECO:0000313" key="3">
    <source>
        <dbReference type="Proteomes" id="UP001207654"/>
    </source>
</evidence>
<comment type="caution">
    <text evidence="2">The sequence shown here is derived from an EMBL/GenBank/DDBJ whole genome shotgun (WGS) entry which is preliminary data.</text>
</comment>
<feature type="transmembrane region" description="Helical" evidence="1">
    <location>
        <begin position="131"/>
        <end position="152"/>
    </location>
</feature>
<proteinExistence type="predicted"/>
<reference evidence="2 3" key="1">
    <citation type="submission" date="2022-11" db="EMBL/GenBank/DDBJ databases">
        <title>Minimal conservation of predation-associated metabolite biosynthetic gene clusters underscores biosynthetic potential of Myxococcota including descriptions for ten novel species: Archangium lansinium sp. nov., Myxococcus landrumus sp. nov., Nannocystis bai.</title>
        <authorList>
            <person name="Ahearne A."/>
            <person name="Stevens C."/>
            <person name="Phillips K."/>
        </authorList>
    </citation>
    <scope>NUCLEOTIDE SEQUENCE [LARGE SCALE GENOMIC DNA]</scope>
    <source>
        <strain evidence="2 3">MIWBW</strain>
    </source>
</reference>
<dbReference type="EMBL" id="JAPNKA010000001">
    <property type="protein sequence ID" value="MCY1074261.1"/>
    <property type="molecule type" value="Genomic_DNA"/>
</dbReference>